<dbReference type="RefSeq" id="WP_074694768.1">
    <property type="nucleotide sequence ID" value="NZ_FNJN01000002.1"/>
</dbReference>
<accession>A0A1H0MYE4</accession>
<feature type="region of interest" description="Disordered" evidence="1">
    <location>
        <begin position="119"/>
        <end position="140"/>
    </location>
</feature>
<proteinExistence type="predicted"/>
<reference evidence="2 3" key="1">
    <citation type="submission" date="2016-10" db="EMBL/GenBank/DDBJ databases">
        <authorList>
            <person name="de Groot N.N."/>
        </authorList>
    </citation>
    <scope>NUCLEOTIDE SEQUENCE [LARGE SCALE GENOMIC DNA]</scope>
    <source>
        <strain evidence="2 3">StLB037</strain>
    </source>
</reference>
<gene>
    <name evidence="2" type="ORF">SAMN04487788_1230</name>
</gene>
<evidence type="ECO:0000313" key="2">
    <source>
        <dbReference type="EMBL" id="SDO85305.1"/>
    </source>
</evidence>
<name>A0A1H0MYE4_MICTS</name>
<dbReference type="EMBL" id="FNJN01000002">
    <property type="protein sequence ID" value="SDO85305.1"/>
    <property type="molecule type" value="Genomic_DNA"/>
</dbReference>
<dbReference type="AlphaFoldDB" id="A0A1H0MYE4"/>
<sequence>MAWINPTSVGALALIGVAVMGFVPTSAGVSNGVDLPCRAVFAPVAGVDLTDGLTADQRTAVDSWLASRSSDSVTTDEVVQAGAQVSAVCGEAQRTRSVWMILTAVFGVAIAFGLRGWGPSDDEQPDATGEGAHGTEPPTG</sequence>
<evidence type="ECO:0000313" key="3">
    <source>
        <dbReference type="Proteomes" id="UP000186456"/>
    </source>
</evidence>
<evidence type="ECO:0000256" key="1">
    <source>
        <dbReference type="SAM" id="MobiDB-lite"/>
    </source>
</evidence>
<organism evidence="2 3">
    <name type="scientific">Microbacterium testaceum (strain StLB037)</name>
    <dbReference type="NCBI Taxonomy" id="979556"/>
    <lineage>
        <taxon>Bacteria</taxon>
        <taxon>Bacillati</taxon>
        <taxon>Actinomycetota</taxon>
        <taxon>Actinomycetes</taxon>
        <taxon>Micrococcales</taxon>
        <taxon>Microbacteriaceae</taxon>
        <taxon>Microbacterium</taxon>
    </lineage>
</organism>
<dbReference type="Proteomes" id="UP000186456">
    <property type="component" value="Unassembled WGS sequence"/>
</dbReference>
<protein>
    <submittedName>
        <fullName evidence="2">Uncharacterized protein</fullName>
    </submittedName>
</protein>